<dbReference type="Pfam" id="PF03382">
    <property type="entry name" value="DUF285"/>
    <property type="match status" value="3"/>
</dbReference>
<feature type="signal peptide" evidence="1">
    <location>
        <begin position="1"/>
        <end position="22"/>
    </location>
</feature>
<dbReference type="RefSeq" id="WP_169658041.1">
    <property type="nucleotide sequence ID" value="NZ_JABANE010000048.1"/>
</dbReference>
<name>A0A7X9RW52_9BACT</name>
<dbReference type="EMBL" id="JABANE010000048">
    <property type="protein sequence ID" value="NME69784.1"/>
    <property type="molecule type" value="Genomic_DNA"/>
</dbReference>
<dbReference type="AlphaFoldDB" id="A0A7X9RW52"/>
<keyword evidence="1" id="KW-0732">Signal</keyword>
<dbReference type="NCBIfam" id="TIGR02167">
    <property type="entry name" value="Liste_lipo_26"/>
    <property type="match status" value="5"/>
</dbReference>
<feature type="chain" id="PRO_5030743853" evidence="1">
    <location>
        <begin position="23"/>
        <end position="900"/>
    </location>
</feature>
<proteinExistence type="predicted"/>
<protein>
    <submittedName>
        <fullName evidence="2">DUF285 domain-containing protein</fullName>
    </submittedName>
</protein>
<dbReference type="InterPro" id="IPR011889">
    <property type="entry name" value="Liste_lipo_26"/>
</dbReference>
<accession>A0A7X9RW52</accession>
<evidence type="ECO:0000313" key="2">
    <source>
        <dbReference type="EMBL" id="NME69784.1"/>
    </source>
</evidence>
<evidence type="ECO:0000313" key="3">
    <source>
        <dbReference type="Proteomes" id="UP000576082"/>
    </source>
</evidence>
<evidence type="ECO:0000256" key="1">
    <source>
        <dbReference type="SAM" id="SignalP"/>
    </source>
</evidence>
<reference evidence="2 3" key="1">
    <citation type="submission" date="2020-04" db="EMBL/GenBank/DDBJ databases">
        <title>Flammeovirga sp. SR4, a novel species isolated from seawater.</title>
        <authorList>
            <person name="Wang X."/>
        </authorList>
    </citation>
    <scope>NUCLEOTIDE SEQUENCE [LARGE SCALE GENOMIC DNA]</scope>
    <source>
        <strain evidence="2 3">ATCC 23126</strain>
    </source>
</reference>
<organism evidence="2 3">
    <name type="scientific">Flammeovirga aprica JL-4</name>
    <dbReference type="NCBI Taxonomy" id="694437"/>
    <lineage>
        <taxon>Bacteria</taxon>
        <taxon>Pseudomonadati</taxon>
        <taxon>Bacteroidota</taxon>
        <taxon>Cytophagia</taxon>
        <taxon>Cytophagales</taxon>
        <taxon>Flammeovirgaceae</taxon>
        <taxon>Flammeovirga</taxon>
    </lineage>
</organism>
<dbReference type="InterPro" id="IPR005046">
    <property type="entry name" value="DUF285"/>
</dbReference>
<sequence>MKRTLLTYLISLCIFIPCIGQSTDFIFVVEQTTNEISFYGKTESSFEVDWENNGQWEEISTNGLEQITRTLSSAPDTIRIKGELNHFRAPKTITDVVQWGNVAFTSLSQTFKDCHQLVSFSAEDTPDLSGVEDMNLAFAHTEKFNGDISNWDVSNVTNMAHMFHAAESFNQDLNNWNVSSVVHMYSMFDMAESFNQSLEDWDVSSVINMYNIFINTALTPSNFDRTVKKWSKLEDLEEGVTFGFNAHYCSAGEALSLLENTNGWVLPEDRVQSCDEEFVIVVDHRISPITFGANTNSSFFVDWENDGNWAEYSTNGMETISYEFTGSLDTIRIKGELNHFHAPKRIKDVVQWGDVYFTSLQKTFQQCSILESFSATDVPNLSDVTDMSFMFGGAMSFNGDISLWDVSNVESMRSTFYRTNFNQDLSKWDVSNVINMSYMFSEASDFNQDLSNWDISSVVNMQNMLSSCGIDNGNYDSLLKGWSALPELEDGVQLDISAEYCEASAERQSLIDNYGWRINDVGACEDILKNEDFIIVVDGSTNVIEFRSVSTASSFDIDWENNGNWETISTDIEGDTITKYISHNFNGAAPDTIRIKGELNHFKAPLNIIDVVQWGSTNFTSMKESFEWCTKLEKFTAKDSLNLSNVESMEGMFVAAFAFNGDLSDWDVSSVTNMEGMFAVASAFNGDLSNWDVSSVTNMESMFVSAFAFNGDLSNWDVSSVTNMRFMFDDAQAFNGDLSTWNVSNVVDMHHMFLYTGLSSDNYDKLLIGWSKLGSLQRDVDLHVSTKYCEGADARDRLITTFGWNITGDKKSCPNESSARTSNSNNHLLEESDLDIESLHGNLEWKLYDFTGQLIDSGSLTIQEGEPLKWWDLQKEFNKAGILRITDDSGKVAVKKFIKQ</sequence>
<comment type="caution">
    <text evidence="2">The sequence shown here is derived from an EMBL/GenBank/DDBJ whole genome shotgun (WGS) entry which is preliminary data.</text>
</comment>
<gene>
    <name evidence="2" type="ORF">HHU12_17545</name>
</gene>
<keyword evidence="3" id="KW-1185">Reference proteome</keyword>
<dbReference type="Proteomes" id="UP000576082">
    <property type="component" value="Unassembled WGS sequence"/>
</dbReference>